<evidence type="ECO:0000259" key="2">
    <source>
        <dbReference type="Pfam" id="PF09949"/>
    </source>
</evidence>
<feature type="compositionally biased region" description="Polar residues" evidence="1">
    <location>
        <begin position="7"/>
        <end position="19"/>
    </location>
</feature>
<dbReference type="VEuPathDB" id="FungiDB:CPC735_003800"/>
<comment type="caution">
    <text evidence="3">The sequence shown here is derived from an EMBL/GenBank/DDBJ whole genome shotgun (WGS) entry which is preliminary data.</text>
</comment>
<proteinExistence type="predicted"/>
<reference evidence="3 4" key="1">
    <citation type="journal article" date="2009" name="Genome Res.">
        <title>Comparative genomic analyses of the human fungal pathogens Coccidioides and their relatives.</title>
        <authorList>
            <person name="Sharpton T.J."/>
            <person name="Stajich J.E."/>
            <person name="Rounsley S.D."/>
            <person name="Gardner M.J."/>
            <person name="Wortman J.R."/>
            <person name="Jordar V.S."/>
            <person name="Maiti R."/>
            <person name="Kodira C.D."/>
            <person name="Neafsey D.E."/>
            <person name="Zeng Q."/>
            <person name="Hung C.-Y."/>
            <person name="McMahan C."/>
            <person name="Muszewska A."/>
            <person name="Grynberg M."/>
            <person name="Mandel M.A."/>
            <person name="Kellner E.M."/>
            <person name="Barker B.M."/>
            <person name="Galgiani J.N."/>
            <person name="Orbach M.J."/>
            <person name="Kirkland T.N."/>
            <person name="Cole G.T."/>
            <person name="Henn M.R."/>
            <person name="Birren B.W."/>
            <person name="Taylor J.W."/>
        </authorList>
    </citation>
    <scope>NUCLEOTIDE SEQUENCE [LARGE SCALE GENOMIC DNA]</scope>
    <source>
        <strain evidence="4">C735</strain>
    </source>
</reference>
<dbReference type="EMBL" id="ACFW01000030">
    <property type="protein sequence ID" value="EER26211.1"/>
    <property type="molecule type" value="Genomic_DNA"/>
</dbReference>
<dbReference type="PANTHER" id="PTHR28208">
    <property type="entry name" value="PHOSPHATIDATE PHOSPHATASE APP1"/>
    <property type="match status" value="1"/>
</dbReference>
<dbReference type="AlphaFoldDB" id="C5P8Z9"/>
<dbReference type="Proteomes" id="UP000009084">
    <property type="component" value="Unassembled WGS sequence"/>
</dbReference>
<dbReference type="HOGENOM" id="CLU_030283_0_0_1"/>
<dbReference type="OrthoDB" id="414243at2759"/>
<dbReference type="PANTHER" id="PTHR28208:SF1">
    <property type="entry name" value="FILAMENT ORGANIZATION PROTEIN APP1-LIKE, PUTATIVE (AFU_ORTHOLOGUE AFUA_1G06650)-RELATED"/>
    <property type="match status" value="1"/>
</dbReference>
<dbReference type="InterPro" id="IPR052935">
    <property type="entry name" value="Mg2+_PAP"/>
</dbReference>
<dbReference type="GO" id="GO:0008195">
    <property type="term" value="F:phosphatidate phosphatase activity"/>
    <property type="evidence" value="ECO:0007669"/>
    <property type="project" value="InterPro"/>
</dbReference>
<sequence>MAKDPLPNSSMSMESQLCETSDERRGRARGNFHRVESQLSVHSLHSQKSCLISWVEYLVSFLGWAHPKVARADPRHHTVWLFNSTAFQPRTQTRLDHPDTWQTEVVAAIFEKHSRQDLGKLIALIADLVGLDGKAGEDPVVRQRIAERLQPFVSEVAPARFVELDVAFTPADGNKYKLNPSNPHGIISHAIRIGSYQFIKDGTVISSSLSNWPQPVTMSTTFAAPEGWLVVSDIDDTIKYTMTPDAIGILRTTFAEEPKSVRGMPQLYVHVQNQLQPTWFYLSASPYNLYPFLRSFLEQNYPPGTMILRENSWQSLAGLLKSFTQATQEYKTHRMQKIQRWFPKRKILCIGDSTQSDPEAYAEMYEKHGPWIKAIFIRKVMGLPNMEEKNSPERFDKAFEKVPRTVWRVFEDPEELYGPVNELHHLYPSRQ</sequence>
<organism evidence="3 4">
    <name type="scientific">Coccidioides posadasii (strain C735)</name>
    <name type="common">Valley fever fungus</name>
    <dbReference type="NCBI Taxonomy" id="222929"/>
    <lineage>
        <taxon>Eukaryota</taxon>
        <taxon>Fungi</taxon>
        <taxon>Dikarya</taxon>
        <taxon>Ascomycota</taxon>
        <taxon>Pezizomycotina</taxon>
        <taxon>Eurotiomycetes</taxon>
        <taxon>Eurotiomycetidae</taxon>
        <taxon>Onygenales</taxon>
        <taxon>Onygenaceae</taxon>
        <taxon>Coccidioides</taxon>
    </lineage>
</organism>
<gene>
    <name evidence="3" type="ORF">CPC735_003800</name>
</gene>
<dbReference type="Pfam" id="PF09949">
    <property type="entry name" value="APP1_cat"/>
    <property type="match status" value="1"/>
</dbReference>
<protein>
    <recommendedName>
        <fullName evidence="2">Phosphatidate phosphatase APP1 catalytic domain-containing protein</fullName>
    </recommendedName>
</protein>
<feature type="region of interest" description="Disordered" evidence="1">
    <location>
        <begin position="1"/>
        <end position="26"/>
    </location>
</feature>
<evidence type="ECO:0000256" key="1">
    <source>
        <dbReference type="SAM" id="MobiDB-lite"/>
    </source>
</evidence>
<name>C5P8Z9_COCP7</name>
<dbReference type="GO" id="GO:0030479">
    <property type="term" value="C:actin cortical patch"/>
    <property type="evidence" value="ECO:0007669"/>
    <property type="project" value="TreeGrafter"/>
</dbReference>
<feature type="domain" description="Phosphatidate phosphatase APP1 catalytic" evidence="2">
    <location>
        <begin position="228"/>
        <end position="379"/>
    </location>
</feature>
<evidence type="ECO:0000313" key="4">
    <source>
        <dbReference type="Proteomes" id="UP000009084"/>
    </source>
</evidence>
<dbReference type="InterPro" id="IPR019236">
    <property type="entry name" value="APP1_cat"/>
</dbReference>
<accession>C5P8Z9</accession>
<evidence type="ECO:0000313" key="3">
    <source>
        <dbReference type="EMBL" id="EER26211.1"/>
    </source>
</evidence>